<comment type="caution">
    <text evidence="1">The sequence shown here is derived from an EMBL/GenBank/DDBJ whole genome shotgun (WGS) entry which is preliminary data.</text>
</comment>
<evidence type="ECO:0000313" key="1">
    <source>
        <dbReference type="EMBL" id="RUP48134.1"/>
    </source>
</evidence>
<dbReference type="Pfam" id="PF12825">
    <property type="entry name" value="DUF3818"/>
    <property type="match status" value="1"/>
</dbReference>
<sequence length="116" mass="13091">MANLNEEAKGYQQDIEDLEKSIGDGALCYKVRNAVYHFKGVVADPALSPPEQVKALLRNEHILPPLTPDQILRVAAADQEGAAGKEARVLVRKLRQLWIVQMRKRDQEMLMELVTQ</sequence>
<dbReference type="OrthoDB" id="2117459at2759"/>
<gene>
    <name evidence="1" type="ORF">BC936DRAFT_144918</name>
</gene>
<dbReference type="InterPro" id="IPR024554">
    <property type="entry name" value="LEC1-like_C"/>
</dbReference>
<reference evidence="1 2" key="1">
    <citation type="journal article" date="2018" name="New Phytol.">
        <title>Phylogenomics of Endogonaceae and evolution of mycorrhizas within Mucoromycota.</title>
        <authorList>
            <person name="Chang Y."/>
            <person name="Desiro A."/>
            <person name="Na H."/>
            <person name="Sandor L."/>
            <person name="Lipzen A."/>
            <person name="Clum A."/>
            <person name="Barry K."/>
            <person name="Grigoriev I.V."/>
            <person name="Martin F.M."/>
            <person name="Stajich J.E."/>
            <person name="Smith M.E."/>
            <person name="Bonito G."/>
            <person name="Spatafora J.W."/>
        </authorList>
    </citation>
    <scope>NUCLEOTIDE SEQUENCE [LARGE SCALE GENOMIC DNA]</scope>
    <source>
        <strain evidence="1 2">GMNB39</strain>
    </source>
</reference>
<evidence type="ECO:0000313" key="2">
    <source>
        <dbReference type="Proteomes" id="UP000268093"/>
    </source>
</evidence>
<organism evidence="1 2">
    <name type="scientific">Jimgerdemannia flammicorona</name>
    <dbReference type="NCBI Taxonomy" id="994334"/>
    <lineage>
        <taxon>Eukaryota</taxon>
        <taxon>Fungi</taxon>
        <taxon>Fungi incertae sedis</taxon>
        <taxon>Mucoromycota</taxon>
        <taxon>Mucoromycotina</taxon>
        <taxon>Endogonomycetes</taxon>
        <taxon>Endogonales</taxon>
        <taxon>Endogonaceae</taxon>
        <taxon>Jimgerdemannia</taxon>
    </lineage>
</organism>
<accession>A0A433DBC7</accession>
<protein>
    <submittedName>
        <fullName evidence="1">Uncharacterized protein</fullName>
    </submittedName>
</protein>
<feature type="non-terminal residue" evidence="1">
    <location>
        <position position="116"/>
    </location>
</feature>
<dbReference type="AlphaFoldDB" id="A0A433DBC7"/>
<name>A0A433DBC7_9FUNG</name>
<keyword evidence="2" id="KW-1185">Reference proteome</keyword>
<dbReference type="Proteomes" id="UP000268093">
    <property type="component" value="Unassembled WGS sequence"/>
</dbReference>
<proteinExistence type="predicted"/>
<dbReference type="EMBL" id="RBNI01003682">
    <property type="protein sequence ID" value="RUP48134.1"/>
    <property type="molecule type" value="Genomic_DNA"/>
</dbReference>